<dbReference type="AlphaFoldDB" id="A0A2A5B3R4"/>
<reference evidence="2" key="1">
    <citation type="submission" date="2017-08" db="EMBL/GenBank/DDBJ databases">
        <title>A dynamic microbial community with high functional redundancy inhabits the cold, oxic subseafloor aquifer.</title>
        <authorList>
            <person name="Tully B.J."/>
            <person name="Wheat C.G."/>
            <person name="Glazer B.T."/>
            <person name="Huber J.A."/>
        </authorList>
    </citation>
    <scope>NUCLEOTIDE SEQUENCE [LARGE SCALE GENOMIC DNA]</scope>
</reference>
<organism evidence="1 2">
    <name type="scientific">SAR86 cluster bacterium</name>
    <dbReference type="NCBI Taxonomy" id="2030880"/>
    <lineage>
        <taxon>Bacteria</taxon>
        <taxon>Pseudomonadati</taxon>
        <taxon>Pseudomonadota</taxon>
        <taxon>Gammaproteobacteria</taxon>
        <taxon>SAR86 cluster</taxon>
    </lineage>
</organism>
<name>A0A2A5B3R4_9GAMM</name>
<protein>
    <submittedName>
        <fullName evidence="1">Uncharacterized protein</fullName>
    </submittedName>
</protein>
<proteinExistence type="predicted"/>
<evidence type="ECO:0000313" key="1">
    <source>
        <dbReference type="EMBL" id="PCJ26214.1"/>
    </source>
</evidence>
<gene>
    <name evidence="1" type="ORF">COA96_05580</name>
</gene>
<dbReference type="Proteomes" id="UP000218327">
    <property type="component" value="Unassembled WGS sequence"/>
</dbReference>
<dbReference type="EMBL" id="NVVJ01000012">
    <property type="protein sequence ID" value="PCJ26214.1"/>
    <property type="molecule type" value="Genomic_DNA"/>
</dbReference>
<comment type="caution">
    <text evidence="1">The sequence shown here is derived from an EMBL/GenBank/DDBJ whole genome shotgun (WGS) entry which is preliminary data.</text>
</comment>
<evidence type="ECO:0000313" key="2">
    <source>
        <dbReference type="Proteomes" id="UP000218327"/>
    </source>
</evidence>
<accession>A0A2A5B3R4</accession>
<sequence>MTTQEESKLYNSKLQGVASRASERAIKKAHDLGHEVTIVEGNTIIKWFPDGHKETIQTIRGRSVKSNTLAKTL</sequence>